<evidence type="ECO:0000313" key="3">
    <source>
        <dbReference type="Proteomes" id="UP000001881"/>
    </source>
</evidence>
<feature type="region of interest" description="Disordered" evidence="1">
    <location>
        <begin position="169"/>
        <end position="228"/>
    </location>
</feature>
<proteinExistence type="predicted"/>
<keyword evidence="3" id="KW-1185">Reference proteome</keyword>
<gene>
    <name evidence="2" type="ORF">SMAC_08413</name>
</gene>
<name>F7WA34_SORMK</name>
<feature type="compositionally biased region" description="Polar residues" evidence="1">
    <location>
        <begin position="209"/>
        <end position="219"/>
    </location>
</feature>
<protein>
    <submittedName>
        <fullName evidence="2">WGS project CABT00000000 data, contig 2.57</fullName>
    </submittedName>
</protein>
<sequence>MNQILNPNIQKPYPKWTNEGVQVSLDNGQSVVQTPGTILKQSTHPPLGSSEGVLAAMGSSEGAMPPPLRQTTMTKDMFITTTTTTTTPTAHTVQEHVHHHNHHHNHAHHAHRPNASPPPLRPPPSPSPSLSNFSSSPTLLPILDYLVVIRPPFAYSTILPPHRASSSVFRGQEAVREGQGGLHPSRVGRQYPGHTNEACAPSLDDNDTSDVLGQPPQTNIKKDTPPPVPGPACVRCPFLYPS</sequence>
<dbReference type="AlphaFoldDB" id="F7WA34"/>
<reference evidence="2 3" key="1">
    <citation type="journal article" date="2010" name="PLoS Genet.">
        <title>De novo assembly of a 40 Mb eukaryotic genome from short sequence reads: Sordaria macrospora, a model organism for fungal morphogenesis.</title>
        <authorList>
            <person name="Nowrousian M."/>
            <person name="Stajich J."/>
            <person name="Chu M."/>
            <person name="Engh I."/>
            <person name="Espagne E."/>
            <person name="Halliday K."/>
            <person name="Kamerewerd J."/>
            <person name="Kempken F."/>
            <person name="Knab B."/>
            <person name="Kuo H.C."/>
            <person name="Osiewacz H.D."/>
            <person name="Poeggeler S."/>
            <person name="Read N."/>
            <person name="Seiler S."/>
            <person name="Smith K."/>
            <person name="Zickler D."/>
            <person name="Kueck U."/>
            <person name="Freitag M."/>
        </authorList>
    </citation>
    <scope>NUCLEOTIDE SEQUENCE [LARGE SCALE GENOMIC DNA]</scope>
    <source>
        <strain evidence="3">ATCC MYA-333 / DSM 997 / K(L3346) / K-hell</strain>
        <tissue evidence="2">Mycelium</tissue>
    </source>
</reference>
<evidence type="ECO:0000256" key="1">
    <source>
        <dbReference type="SAM" id="MobiDB-lite"/>
    </source>
</evidence>
<dbReference type="InParanoid" id="F7WA34"/>
<organism evidence="2 3">
    <name type="scientific">Sordaria macrospora (strain ATCC MYA-333 / DSM 997 / K(L3346) / K-hell)</name>
    <dbReference type="NCBI Taxonomy" id="771870"/>
    <lineage>
        <taxon>Eukaryota</taxon>
        <taxon>Fungi</taxon>
        <taxon>Dikarya</taxon>
        <taxon>Ascomycota</taxon>
        <taxon>Pezizomycotina</taxon>
        <taxon>Sordariomycetes</taxon>
        <taxon>Sordariomycetidae</taxon>
        <taxon>Sordariales</taxon>
        <taxon>Sordariaceae</taxon>
        <taxon>Sordaria</taxon>
    </lineage>
</organism>
<evidence type="ECO:0000313" key="2">
    <source>
        <dbReference type="EMBL" id="CCC14102.1"/>
    </source>
</evidence>
<feature type="region of interest" description="Disordered" evidence="1">
    <location>
        <begin position="94"/>
        <end position="134"/>
    </location>
</feature>
<dbReference type="EMBL" id="CABT02000057">
    <property type="protein sequence ID" value="CCC14102.1"/>
    <property type="molecule type" value="Genomic_DNA"/>
</dbReference>
<feature type="compositionally biased region" description="Basic residues" evidence="1">
    <location>
        <begin position="97"/>
        <end position="112"/>
    </location>
</feature>
<dbReference type="Proteomes" id="UP000001881">
    <property type="component" value="Unassembled WGS sequence"/>
</dbReference>
<dbReference type="VEuPathDB" id="FungiDB:SMAC_08413"/>
<feature type="compositionally biased region" description="Pro residues" evidence="1">
    <location>
        <begin position="115"/>
        <end position="127"/>
    </location>
</feature>
<dbReference type="HOGENOM" id="CLU_1147797_0_0_1"/>
<accession>F7WA34</accession>
<comment type="caution">
    <text evidence="2">The sequence shown here is derived from an EMBL/GenBank/DDBJ whole genome shotgun (WGS) entry which is preliminary data.</text>
</comment>